<keyword evidence="2" id="KW-1185">Reference proteome</keyword>
<organism evidence="1 2">
    <name type="scientific">Bauhinia variegata</name>
    <name type="common">Purple orchid tree</name>
    <name type="synonym">Phanera variegata</name>
    <dbReference type="NCBI Taxonomy" id="167791"/>
    <lineage>
        <taxon>Eukaryota</taxon>
        <taxon>Viridiplantae</taxon>
        <taxon>Streptophyta</taxon>
        <taxon>Embryophyta</taxon>
        <taxon>Tracheophyta</taxon>
        <taxon>Spermatophyta</taxon>
        <taxon>Magnoliopsida</taxon>
        <taxon>eudicotyledons</taxon>
        <taxon>Gunneridae</taxon>
        <taxon>Pentapetalae</taxon>
        <taxon>rosids</taxon>
        <taxon>fabids</taxon>
        <taxon>Fabales</taxon>
        <taxon>Fabaceae</taxon>
        <taxon>Cercidoideae</taxon>
        <taxon>Cercideae</taxon>
        <taxon>Bauhiniinae</taxon>
        <taxon>Bauhinia</taxon>
    </lineage>
</organism>
<accession>A0ACB9KJU3</accession>
<protein>
    <submittedName>
        <fullName evidence="1">Uncharacterized protein</fullName>
    </submittedName>
</protein>
<gene>
    <name evidence="1" type="ORF">L6164_037259</name>
</gene>
<reference evidence="1 2" key="1">
    <citation type="journal article" date="2022" name="DNA Res.">
        <title>Chromosomal-level genome assembly of the orchid tree Bauhinia variegata (Leguminosae; Cercidoideae) supports the allotetraploid origin hypothesis of Bauhinia.</title>
        <authorList>
            <person name="Zhong Y."/>
            <person name="Chen Y."/>
            <person name="Zheng D."/>
            <person name="Pang J."/>
            <person name="Liu Y."/>
            <person name="Luo S."/>
            <person name="Meng S."/>
            <person name="Qian L."/>
            <person name="Wei D."/>
            <person name="Dai S."/>
            <person name="Zhou R."/>
        </authorList>
    </citation>
    <scope>NUCLEOTIDE SEQUENCE [LARGE SCALE GENOMIC DNA]</scope>
    <source>
        <strain evidence="1">BV-YZ2020</strain>
    </source>
</reference>
<comment type="caution">
    <text evidence="1">The sequence shown here is derived from an EMBL/GenBank/DDBJ whole genome shotgun (WGS) entry which is preliminary data.</text>
</comment>
<evidence type="ECO:0000313" key="1">
    <source>
        <dbReference type="EMBL" id="KAI4297364.1"/>
    </source>
</evidence>
<name>A0ACB9KJU3_BAUVA</name>
<sequence length="81" mass="9011">MTARARYDKFANTYSFIKDGVKIKLAPLLPNEINKGKKESKALVSLVAKEQFKVTKLEAQTLSVVLLLESNEGTTILLEIT</sequence>
<dbReference type="EMBL" id="CM039439">
    <property type="protein sequence ID" value="KAI4297364.1"/>
    <property type="molecule type" value="Genomic_DNA"/>
</dbReference>
<dbReference type="Proteomes" id="UP000828941">
    <property type="component" value="Chromosome 14"/>
</dbReference>
<proteinExistence type="predicted"/>
<evidence type="ECO:0000313" key="2">
    <source>
        <dbReference type="Proteomes" id="UP000828941"/>
    </source>
</evidence>